<dbReference type="OrthoDB" id="1920326at2759"/>
<dbReference type="AlphaFoldDB" id="F0ZQK3"/>
<name>F0ZQK3_DICPU</name>
<accession>F0ZQK3</accession>
<dbReference type="PANTHER" id="PTHR13620">
    <property type="entry name" value="3-5 EXONUCLEASE"/>
    <property type="match status" value="1"/>
</dbReference>
<dbReference type="Gene3D" id="3.30.420.10">
    <property type="entry name" value="Ribonuclease H-like superfamily/Ribonuclease H"/>
    <property type="match status" value="1"/>
</dbReference>
<evidence type="ECO:0000256" key="4">
    <source>
        <dbReference type="ARBA" id="ARBA00022801"/>
    </source>
</evidence>
<dbReference type="Proteomes" id="UP000001064">
    <property type="component" value="Unassembled WGS sequence"/>
</dbReference>
<evidence type="ECO:0000256" key="5">
    <source>
        <dbReference type="ARBA" id="ARBA00022839"/>
    </source>
</evidence>
<sequence length="393" mass="45336">MNSCININKTKNLIFGLRNLNLQSKSFYATKTPLEEQQLKIKREFVEHRNSVNISNLFLPKYVEGLKQSITPSLLERSKEKIYVETDFLEFRKYVFDNREDCIKFLIEAKKYIESIKEEYQKEYTKVLDDKIRELEEERIKLLEPRFLKKRKFFFKKNQVYEPTATVNLTNIDPLYNTDIKTIQQLPVPDIKLNTTVVEFEDQMESGIRSLLNGKLPNEITEKDNIILGFDCDWSGLSKYLTGITSKVSVISISNGENTVIFRICNYGLSPFDLLGQLLLHKNIVKTGVRVHKDSNKISKDYGFLPENVIDISFTKQAAIATGKLINGISIEKLAACIFNVNISRSRSLKLSNWASSQGLTNEQIQSLSYNAYYSYKAHFKIQELPADLESSI</sequence>
<evidence type="ECO:0000259" key="10">
    <source>
        <dbReference type="Pfam" id="PF01612"/>
    </source>
</evidence>
<evidence type="ECO:0000256" key="2">
    <source>
        <dbReference type="ARBA" id="ARBA00022722"/>
    </source>
</evidence>
<proteinExistence type="predicted"/>
<protein>
    <recommendedName>
        <fullName evidence="8">3'-5' exonuclease</fullName>
    </recommendedName>
    <alternativeName>
        <fullName evidence="9">Werner Syndrome-like exonuclease</fullName>
    </alternativeName>
</protein>
<evidence type="ECO:0000313" key="12">
    <source>
        <dbReference type="Proteomes" id="UP000001064"/>
    </source>
</evidence>
<reference evidence="12" key="1">
    <citation type="journal article" date="2011" name="Genome Biol.">
        <title>Comparative genomics of the social amoebae Dictyostelium discoideum and Dictyostelium purpureum.</title>
        <authorList>
            <consortium name="US DOE Joint Genome Institute (JGI-PGF)"/>
            <person name="Sucgang R."/>
            <person name="Kuo A."/>
            <person name="Tian X."/>
            <person name="Salerno W."/>
            <person name="Parikh A."/>
            <person name="Feasley C.L."/>
            <person name="Dalin E."/>
            <person name="Tu H."/>
            <person name="Huang E."/>
            <person name="Barry K."/>
            <person name="Lindquist E."/>
            <person name="Shapiro H."/>
            <person name="Bruce D."/>
            <person name="Schmutz J."/>
            <person name="Salamov A."/>
            <person name="Fey P."/>
            <person name="Gaudet P."/>
            <person name="Anjard C."/>
            <person name="Babu M.M."/>
            <person name="Basu S."/>
            <person name="Bushmanova Y."/>
            <person name="van der Wel H."/>
            <person name="Katoh-Kurasawa M."/>
            <person name="Dinh C."/>
            <person name="Coutinho P.M."/>
            <person name="Saito T."/>
            <person name="Elias M."/>
            <person name="Schaap P."/>
            <person name="Kay R.R."/>
            <person name="Henrissat B."/>
            <person name="Eichinger L."/>
            <person name="Rivero F."/>
            <person name="Putnam N.H."/>
            <person name="West C.M."/>
            <person name="Loomis W.F."/>
            <person name="Chisholm R.L."/>
            <person name="Shaulsky G."/>
            <person name="Strassmann J.E."/>
            <person name="Queller D.C."/>
            <person name="Kuspa A."/>
            <person name="Grigoriev I.V."/>
        </authorList>
    </citation>
    <scope>NUCLEOTIDE SEQUENCE [LARGE SCALE GENOMIC DNA]</scope>
    <source>
        <strain evidence="12">QSDP1</strain>
    </source>
</reference>
<dbReference type="STRING" id="5786.F0ZQK3"/>
<evidence type="ECO:0000313" key="11">
    <source>
        <dbReference type="EMBL" id="EGC33781.1"/>
    </source>
</evidence>
<keyword evidence="5" id="KW-0269">Exonuclease</keyword>
<keyword evidence="7" id="KW-0539">Nucleus</keyword>
<dbReference type="OMA" id="VIFRICN"/>
<dbReference type="GO" id="GO:0006139">
    <property type="term" value="P:nucleobase-containing compound metabolic process"/>
    <property type="evidence" value="ECO:0007669"/>
    <property type="project" value="InterPro"/>
</dbReference>
<evidence type="ECO:0000256" key="6">
    <source>
        <dbReference type="ARBA" id="ARBA00022842"/>
    </source>
</evidence>
<organism evidence="11 12">
    <name type="scientific">Dictyostelium purpureum</name>
    <name type="common">Slime mold</name>
    <dbReference type="NCBI Taxonomy" id="5786"/>
    <lineage>
        <taxon>Eukaryota</taxon>
        <taxon>Amoebozoa</taxon>
        <taxon>Evosea</taxon>
        <taxon>Eumycetozoa</taxon>
        <taxon>Dictyostelia</taxon>
        <taxon>Dictyosteliales</taxon>
        <taxon>Dictyosteliaceae</taxon>
        <taxon>Dictyostelium</taxon>
    </lineage>
</organism>
<dbReference type="PANTHER" id="PTHR13620:SF109">
    <property type="entry name" value="3'-5' EXONUCLEASE"/>
    <property type="match status" value="1"/>
</dbReference>
<dbReference type="VEuPathDB" id="AmoebaDB:DICPUDRAFT_154097"/>
<comment type="subcellular location">
    <subcellularLocation>
        <location evidence="1">Nucleus</location>
    </subcellularLocation>
</comment>
<dbReference type="GO" id="GO:0046872">
    <property type="term" value="F:metal ion binding"/>
    <property type="evidence" value="ECO:0007669"/>
    <property type="project" value="UniProtKB-KW"/>
</dbReference>
<dbReference type="EMBL" id="GL871126">
    <property type="protein sequence ID" value="EGC33781.1"/>
    <property type="molecule type" value="Genomic_DNA"/>
</dbReference>
<dbReference type="GO" id="GO:0005634">
    <property type="term" value="C:nucleus"/>
    <property type="evidence" value="ECO:0007669"/>
    <property type="project" value="UniProtKB-SubCell"/>
</dbReference>
<keyword evidence="2" id="KW-0540">Nuclease</keyword>
<dbReference type="SUPFAM" id="SSF53098">
    <property type="entry name" value="Ribonuclease H-like"/>
    <property type="match status" value="1"/>
</dbReference>
<keyword evidence="3" id="KW-0479">Metal-binding</keyword>
<dbReference type="InterPro" id="IPR012337">
    <property type="entry name" value="RNaseH-like_sf"/>
</dbReference>
<keyword evidence="6" id="KW-0460">Magnesium</keyword>
<keyword evidence="12" id="KW-1185">Reference proteome</keyword>
<evidence type="ECO:0000256" key="7">
    <source>
        <dbReference type="ARBA" id="ARBA00023242"/>
    </source>
</evidence>
<dbReference type="InterPro" id="IPR002562">
    <property type="entry name" value="3'-5'_exonuclease_dom"/>
</dbReference>
<dbReference type="InterPro" id="IPR051132">
    <property type="entry name" value="3-5_Exonuclease_domain"/>
</dbReference>
<dbReference type="KEGG" id="dpp:DICPUDRAFT_154097"/>
<feature type="domain" description="3'-5' exonuclease" evidence="10">
    <location>
        <begin position="198"/>
        <end position="365"/>
    </location>
</feature>
<evidence type="ECO:0000256" key="9">
    <source>
        <dbReference type="ARBA" id="ARBA00042761"/>
    </source>
</evidence>
<gene>
    <name evidence="11" type="ORF">DICPUDRAFT_154097</name>
</gene>
<evidence type="ECO:0000256" key="3">
    <source>
        <dbReference type="ARBA" id="ARBA00022723"/>
    </source>
</evidence>
<evidence type="ECO:0000256" key="1">
    <source>
        <dbReference type="ARBA" id="ARBA00004123"/>
    </source>
</evidence>
<dbReference type="InterPro" id="IPR036397">
    <property type="entry name" value="RNaseH_sf"/>
</dbReference>
<dbReference type="RefSeq" id="XP_003289706.1">
    <property type="nucleotide sequence ID" value="XM_003289658.1"/>
</dbReference>
<dbReference type="eggNOG" id="ENOG502RHX8">
    <property type="taxonomic scope" value="Eukaryota"/>
</dbReference>
<dbReference type="GO" id="GO:0008408">
    <property type="term" value="F:3'-5' exonuclease activity"/>
    <property type="evidence" value="ECO:0000318"/>
    <property type="project" value="GO_Central"/>
</dbReference>
<dbReference type="GO" id="GO:0003676">
    <property type="term" value="F:nucleic acid binding"/>
    <property type="evidence" value="ECO:0007669"/>
    <property type="project" value="InterPro"/>
</dbReference>
<evidence type="ECO:0000256" key="8">
    <source>
        <dbReference type="ARBA" id="ARBA00040531"/>
    </source>
</evidence>
<dbReference type="InParanoid" id="F0ZQK3"/>
<dbReference type="GeneID" id="10502959"/>
<dbReference type="Pfam" id="PF01612">
    <property type="entry name" value="DNA_pol_A_exo1"/>
    <property type="match status" value="1"/>
</dbReference>
<keyword evidence="4" id="KW-0378">Hydrolase</keyword>